<gene>
    <name evidence="2" type="ORF">BB215W447A_0331</name>
</gene>
<dbReference type="SUPFAM" id="SSF53850">
    <property type="entry name" value="Periplasmic binding protein-like II"/>
    <property type="match status" value="1"/>
</dbReference>
<organism evidence="2 3">
    <name type="scientific">Bifidobacterium breve</name>
    <dbReference type="NCBI Taxonomy" id="1685"/>
    <lineage>
        <taxon>Bacteria</taxon>
        <taxon>Bacillati</taxon>
        <taxon>Actinomycetota</taxon>
        <taxon>Actinomycetes</taxon>
        <taxon>Bifidobacteriales</taxon>
        <taxon>Bifidobacteriaceae</taxon>
        <taxon>Bifidobacterium</taxon>
    </lineage>
</organism>
<feature type="signal peptide" evidence="1">
    <location>
        <begin position="1"/>
        <end position="22"/>
    </location>
</feature>
<proteinExistence type="predicted"/>
<accession>A0A2K9B7L9</accession>
<evidence type="ECO:0000313" key="2">
    <source>
        <dbReference type="EMBL" id="AUE02363.1"/>
    </source>
</evidence>
<sequence>MNKGLYRAVCAVAAAALTFPLAACGSGGGDTGASGITADDVQAALDSDEDITLTVWTWAYDIRKKSTDAFMKKYPHIKIDLVSTGTSSDHYTKFQNVVKAGSGIPDIVQTDYDSMPQYAATGSLANISEESIEKEFGSLYADAAWNAVHMGDGLYGIPSDQAPVAMYVRADILEEYGIDVPTTWDEFEEAGKKLHEADPTKYMGVFDTSNAHFMDYFFRAAGVKTYSVDGTENVSFDMQNDETKEVMERIQRMIDEGVIEATATGTDQFTRDFLDGRYATWIDGCWRGALIASNMPSLEGKMTVELPPAYGDSSADLKTATIGGSMLAMTSACPKEKQAAAIAYMNWASSDPDAIEAWQSYGGSYFNAAKSFQTDSEQANITDDFFRGEKVKAVYFESASKINDDWDVLPFNSQYAQEFVDTVVPELTEDGDLYNALGKWQSNLETYAEDQGFNVVDK</sequence>
<dbReference type="AlphaFoldDB" id="A0A2K9B7L9"/>
<dbReference type="PANTHER" id="PTHR43649:SF14">
    <property type="entry name" value="BLR3389 PROTEIN"/>
    <property type="match status" value="1"/>
</dbReference>
<dbReference type="Gene3D" id="3.40.190.10">
    <property type="entry name" value="Periplasmic binding protein-like II"/>
    <property type="match status" value="1"/>
</dbReference>
<dbReference type="PANTHER" id="PTHR43649">
    <property type="entry name" value="ARABINOSE-BINDING PROTEIN-RELATED"/>
    <property type="match status" value="1"/>
</dbReference>
<dbReference type="InterPro" id="IPR050490">
    <property type="entry name" value="Bact_solute-bd_prot1"/>
</dbReference>
<feature type="chain" id="PRO_5039157563" evidence="1">
    <location>
        <begin position="23"/>
        <end position="458"/>
    </location>
</feature>
<name>A0A2K9B7L9_BIFBR</name>
<dbReference type="InterPro" id="IPR006059">
    <property type="entry name" value="SBP"/>
</dbReference>
<keyword evidence="1" id="KW-0732">Signal</keyword>
<evidence type="ECO:0000313" key="3">
    <source>
        <dbReference type="Proteomes" id="UP000232491"/>
    </source>
</evidence>
<evidence type="ECO:0000256" key="1">
    <source>
        <dbReference type="SAM" id="SignalP"/>
    </source>
</evidence>
<dbReference type="Proteomes" id="UP000232491">
    <property type="component" value="Chromosome"/>
</dbReference>
<protein>
    <submittedName>
        <fullName evidence="2">Sugar-binding protein ABC transporter</fullName>
    </submittedName>
</protein>
<reference evidence="2 3" key="1">
    <citation type="submission" date="2017-05" db="EMBL/GenBank/DDBJ databases">
        <title>Comparative genomics and methylome analysis of the gut commensal Bifidobacterium breve.</title>
        <authorList>
            <person name="Bottacini F."/>
            <person name="Morrissey R."/>
            <person name="Roberts R.J."/>
            <person name="James K."/>
            <person name="van Breen J."/>
            <person name="Egan M."/>
            <person name="Lambert J."/>
            <person name="van Limpt K."/>
            <person name="Stanton C."/>
            <person name="Knol J."/>
            <person name="O' Connell Motherway M."/>
            <person name="van Sinderen D."/>
        </authorList>
    </citation>
    <scope>NUCLEOTIDE SEQUENCE [LARGE SCALE GENOMIC DNA]</scope>
    <source>
        <strain evidence="2 3">215W447a</strain>
    </source>
</reference>
<dbReference type="RefSeq" id="WP_106641275.1">
    <property type="nucleotide sequence ID" value="NZ_CP021558.1"/>
</dbReference>
<dbReference type="Pfam" id="PF01547">
    <property type="entry name" value="SBP_bac_1"/>
    <property type="match status" value="1"/>
</dbReference>
<dbReference type="EMBL" id="CP021558">
    <property type="protein sequence ID" value="AUE02363.1"/>
    <property type="molecule type" value="Genomic_DNA"/>
</dbReference>